<dbReference type="RefSeq" id="WP_013882005.1">
    <property type="nucleotide sequence ID" value="NC_015670.1"/>
</dbReference>
<evidence type="ECO:0000313" key="2">
    <source>
        <dbReference type="Proteomes" id="UP000008387"/>
    </source>
</evidence>
<protein>
    <submittedName>
        <fullName evidence="1">Uncharacterized protein</fullName>
    </submittedName>
</protein>
<gene>
    <name evidence="1" type="ordered locus">HBZC1_p0180</name>
</gene>
<accession>F8KUG3</accession>
<evidence type="ECO:0000313" key="1">
    <source>
        <dbReference type="EMBL" id="CCB80898.1"/>
    </source>
</evidence>
<keyword evidence="2" id="KW-1185">Reference proteome</keyword>
<geneLocation type="plasmid" evidence="1 2">
    <name>phbz1</name>
</geneLocation>
<sequence length="86" mass="9654">MKVTLKPFRVAQMLDTDERRLSYLNAVLKDGDMVELKDALEVVAESKGIKDIDLSDFNGGVVELLGVLHKFGFTLQTLEIQEYHSA</sequence>
<dbReference type="KEGG" id="hbi:HBZC1_p0180"/>
<dbReference type="EMBL" id="FR871758">
    <property type="protein sequence ID" value="CCB80898.1"/>
    <property type="molecule type" value="Genomic_DNA"/>
</dbReference>
<keyword evidence="1" id="KW-0614">Plasmid</keyword>
<dbReference type="Pfam" id="PF21716">
    <property type="entry name" value="dnstrm_HI1420"/>
    <property type="match status" value="1"/>
</dbReference>
<name>F8KUG3_HELBC</name>
<proteinExistence type="predicted"/>
<dbReference type="Proteomes" id="UP000008387">
    <property type="component" value="Plasmid phbz1"/>
</dbReference>
<dbReference type="AlphaFoldDB" id="F8KUG3"/>
<dbReference type="GeneID" id="64361235"/>
<dbReference type="InterPro" id="IPR014057">
    <property type="entry name" value="HI1420"/>
</dbReference>
<organism evidence="1 2">
    <name type="scientific">Helicobacter bizzozeronii (strain CIII-1)</name>
    <dbReference type="NCBI Taxonomy" id="1002804"/>
    <lineage>
        <taxon>Bacteria</taxon>
        <taxon>Pseudomonadati</taxon>
        <taxon>Campylobacterota</taxon>
        <taxon>Epsilonproteobacteria</taxon>
        <taxon>Campylobacterales</taxon>
        <taxon>Helicobacteraceae</taxon>
        <taxon>Helicobacter</taxon>
    </lineage>
</organism>
<reference evidence="1 2" key="1">
    <citation type="journal article" date="2011" name="J. Bacteriol.">
        <title>Genome sequence of Helicobacter bizzozeronii strain CIII-1, an isolate from human gastric mucosa.</title>
        <authorList>
            <person name="Schott T."/>
            <person name="Rossi M."/>
            <person name="Hanninen M.L."/>
        </authorList>
    </citation>
    <scope>NUCLEOTIDE SEQUENCE [LARGE SCALE GENOMIC DNA]</scope>
    <source>
        <strain evidence="1 2">CIII-1</strain>
    </source>
</reference>
<dbReference type="HOGENOM" id="CLU_2493611_0_0_7"/>